<feature type="region of interest" description="Disordered" evidence="1">
    <location>
        <begin position="26"/>
        <end position="118"/>
    </location>
</feature>
<reference evidence="2 3" key="1">
    <citation type="submission" date="2014-12" db="EMBL/GenBank/DDBJ databases">
        <title>Draft genome sequence of Cohnella kolymensis strain B-2846.</title>
        <authorList>
            <person name="Karlyshev A.V."/>
            <person name="Kudryashova E.B."/>
        </authorList>
    </citation>
    <scope>NUCLEOTIDE SEQUENCE [LARGE SCALE GENOMIC DNA]</scope>
    <source>
        <strain evidence="2 3">VKM B-2846</strain>
    </source>
</reference>
<protein>
    <submittedName>
        <fullName evidence="2">Uncharacterized protein</fullName>
    </submittedName>
</protein>
<comment type="caution">
    <text evidence="2">The sequence shown here is derived from an EMBL/GenBank/DDBJ whole genome shotgun (WGS) entry which is preliminary data.</text>
</comment>
<proteinExistence type="predicted"/>
<organism evidence="2 3">
    <name type="scientific">Cohnella kolymensis</name>
    <dbReference type="NCBI Taxonomy" id="1590652"/>
    <lineage>
        <taxon>Bacteria</taxon>
        <taxon>Bacillati</taxon>
        <taxon>Bacillota</taxon>
        <taxon>Bacilli</taxon>
        <taxon>Bacillales</taxon>
        <taxon>Paenibacillaceae</taxon>
        <taxon>Cohnella</taxon>
    </lineage>
</organism>
<sequence length="118" mass="12748">MLLGYGIAAVVVLVLLIVFNVRASSRRSPQTGNAHGNEPAESVEPAESRAALEPAAEPAKAANETLMEDNSYRSALRQFQSRPPINGGRSSSTKPSISDTDYRAALRKQKSGRKEDHE</sequence>
<dbReference type="RefSeq" id="WP_041058402.1">
    <property type="nucleotide sequence ID" value="NZ_JXAL01000001.1"/>
</dbReference>
<dbReference type="EMBL" id="JXAL01000001">
    <property type="protein sequence ID" value="KIL37266.1"/>
    <property type="molecule type" value="Genomic_DNA"/>
</dbReference>
<keyword evidence="3" id="KW-1185">Reference proteome</keyword>
<dbReference type="Proteomes" id="UP000054526">
    <property type="component" value="Unassembled WGS sequence"/>
</dbReference>
<name>A0ABR5A8G0_9BACL</name>
<feature type="compositionally biased region" description="Polar residues" evidence="1">
    <location>
        <begin position="77"/>
        <end position="99"/>
    </location>
</feature>
<evidence type="ECO:0000313" key="3">
    <source>
        <dbReference type="Proteomes" id="UP000054526"/>
    </source>
</evidence>
<evidence type="ECO:0000256" key="1">
    <source>
        <dbReference type="SAM" id="MobiDB-lite"/>
    </source>
</evidence>
<accession>A0ABR5A8G0</accession>
<gene>
    <name evidence="2" type="ORF">SD71_00700</name>
</gene>
<evidence type="ECO:0000313" key="2">
    <source>
        <dbReference type="EMBL" id="KIL37266.1"/>
    </source>
</evidence>
<feature type="compositionally biased region" description="Low complexity" evidence="1">
    <location>
        <begin position="48"/>
        <end position="64"/>
    </location>
</feature>